<comment type="caution">
    <text evidence="1">The sequence shown here is derived from an EMBL/GenBank/DDBJ whole genome shotgun (WGS) entry which is preliminary data.</text>
</comment>
<keyword evidence="2" id="KW-1185">Reference proteome</keyword>
<accession>A0ABQ8S6V4</accession>
<name>A0ABQ8S6V4_PERAM</name>
<sequence>MAGLCEGDNELASSLKAIFGYLTTLYQLTTRLFCVDGISDSEMVFDEIFSAGQTDLAPGTRIYRNKHGGPHSFVRDTALNFLWCRRGEKREVIMPCPSASKLIMKLIYFLPIEFCGLDKARNSDNGCARHLRP</sequence>
<organism evidence="1 2">
    <name type="scientific">Periplaneta americana</name>
    <name type="common">American cockroach</name>
    <name type="synonym">Blatta americana</name>
    <dbReference type="NCBI Taxonomy" id="6978"/>
    <lineage>
        <taxon>Eukaryota</taxon>
        <taxon>Metazoa</taxon>
        <taxon>Ecdysozoa</taxon>
        <taxon>Arthropoda</taxon>
        <taxon>Hexapoda</taxon>
        <taxon>Insecta</taxon>
        <taxon>Pterygota</taxon>
        <taxon>Neoptera</taxon>
        <taxon>Polyneoptera</taxon>
        <taxon>Dictyoptera</taxon>
        <taxon>Blattodea</taxon>
        <taxon>Blattoidea</taxon>
        <taxon>Blattidae</taxon>
        <taxon>Blattinae</taxon>
        <taxon>Periplaneta</taxon>
    </lineage>
</organism>
<dbReference type="Proteomes" id="UP001148838">
    <property type="component" value="Unassembled WGS sequence"/>
</dbReference>
<protein>
    <submittedName>
        <fullName evidence="1">Uncharacterized protein</fullName>
    </submittedName>
</protein>
<reference evidence="1 2" key="1">
    <citation type="journal article" date="2022" name="Allergy">
        <title>Genome assembly and annotation of Periplaneta americana reveal a comprehensive cockroach allergen profile.</title>
        <authorList>
            <person name="Wang L."/>
            <person name="Xiong Q."/>
            <person name="Saelim N."/>
            <person name="Wang L."/>
            <person name="Nong W."/>
            <person name="Wan A.T."/>
            <person name="Shi M."/>
            <person name="Liu X."/>
            <person name="Cao Q."/>
            <person name="Hui J.H.L."/>
            <person name="Sookrung N."/>
            <person name="Leung T.F."/>
            <person name="Tungtrongchitr A."/>
            <person name="Tsui S.K.W."/>
        </authorList>
    </citation>
    <scope>NUCLEOTIDE SEQUENCE [LARGE SCALE GENOMIC DNA]</scope>
    <source>
        <strain evidence="1">PWHHKU_190912</strain>
    </source>
</reference>
<gene>
    <name evidence="1" type="ORF">ANN_21981</name>
</gene>
<evidence type="ECO:0000313" key="1">
    <source>
        <dbReference type="EMBL" id="KAJ4429777.1"/>
    </source>
</evidence>
<evidence type="ECO:0000313" key="2">
    <source>
        <dbReference type="Proteomes" id="UP001148838"/>
    </source>
</evidence>
<dbReference type="EMBL" id="JAJSOF020000033">
    <property type="protein sequence ID" value="KAJ4429777.1"/>
    <property type="molecule type" value="Genomic_DNA"/>
</dbReference>
<proteinExistence type="predicted"/>